<sequence length="258" mass="29680">MINKWNLNNKVYMIVTDKGANVVKGIELLKDNYLVEVCRQHCAAYTLQLSIKEELKQVSHIHQRFKNIQAFFRLPKQAQQLREMQIKHISESQGIDNNNRLISPLEILSDSTSLQYKLDSISKKDREKLDQLCLNFEEKKSLLNSSNQDTSISSGDEDSIPLAENRKQWQYAHRTKCAIELDDTNTIKYLPSTNYKGLLEKKSAAIYLSPNKLWGIPDETGLKASILDLRVLKLLPFATNEECKNTEIQLCKELLVLI</sequence>
<evidence type="ECO:0000313" key="2">
    <source>
        <dbReference type="Proteomes" id="UP000266673"/>
    </source>
</evidence>
<comment type="caution">
    <text evidence="1">The sequence shown here is derived from an EMBL/GenBank/DDBJ whole genome shotgun (WGS) entry which is preliminary data.</text>
</comment>
<evidence type="ECO:0008006" key="3">
    <source>
        <dbReference type="Google" id="ProtNLM"/>
    </source>
</evidence>
<name>A0A397UHV1_9GLOM</name>
<gene>
    <name evidence="1" type="ORF">C2G38_2207612</name>
</gene>
<proteinExistence type="predicted"/>
<protein>
    <recommendedName>
        <fullName evidence="3">DUF659 domain-containing protein</fullName>
    </recommendedName>
</protein>
<reference evidence="1 2" key="1">
    <citation type="submission" date="2018-06" db="EMBL/GenBank/DDBJ databases">
        <title>Comparative genomics reveals the genomic features of Rhizophagus irregularis, R. cerebriforme, R. diaphanum and Gigaspora rosea, and their symbiotic lifestyle signature.</title>
        <authorList>
            <person name="Morin E."/>
            <person name="San Clemente H."/>
            <person name="Chen E.C.H."/>
            <person name="De La Providencia I."/>
            <person name="Hainaut M."/>
            <person name="Kuo A."/>
            <person name="Kohler A."/>
            <person name="Murat C."/>
            <person name="Tang N."/>
            <person name="Roy S."/>
            <person name="Loubradou J."/>
            <person name="Henrissat B."/>
            <person name="Grigoriev I.V."/>
            <person name="Corradi N."/>
            <person name="Roux C."/>
            <person name="Martin F.M."/>
        </authorList>
    </citation>
    <scope>NUCLEOTIDE SEQUENCE [LARGE SCALE GENOMIC DNA]</scope>
    <source>
        <strain evidence="1 2">DAOM 194757</strain>
    </source>
</reference>
<dbReference type="AlphaFoldDB" id="A0A397UHV1"/>
<accession>A0A397UHV1</accession>
<dbReference type="Proteomes" id="UP000266673">
    <property type="component" value="Unassembled WGS sequence"/>
</dbReference>
<organism evidence="1 2">
    <name type="scientific">Gigaspora rosea</name>
    <dbReference type="NCBI Taxonomy" id="44941"/>
    <lineage>
        <taxon>Eukaryota</taxon>
        <taxon>Fungi</taxon>
        <taxon>Fungi incertae sedis</taxon>
        <taxon>Mucoromycota</taxon>
        <taxon>Glomeromycotina</taxon>
        <taxon>Glomeromycetes</taxon>
        <taxon>Diversisporales</taxon>
        <taxon>Gigasporaceae</taxon>
        <taxon>Gigaspora</taxon>
    </lineage>
</organism>
<dbReference type="EMBL" id="QKWP01001316">
    <property type="protein sequence ID" value="RIB09872.1"/>
    <property type="molecule type" value="Genomic_DNA"/>
</dbReference>
<evidence type="ECO:0000313" key="1">
    <source>
        <dbReference type="EMBL" id="RIB09872.1"/>
    </source>
</evidence>
<dbReference type="OrthoDB" id="2435819at2759"/>
<keyword evidence="2" id="KW-1185">Reference proteome</keyword>